<dbReference type="InterPro" id="IPR022755">
    <property type="entry name" value="Znf_C2H2_jaz"/>
</dbReference>
<dbReference type="InterPro" id="IPR051879">
    <property type="entry name" value="C2H2-ZF_Maturation_Protein"/>
</dbReference>
<dbReference type="GO" id="GO:0003676">
    <property type="term" value="F:nucleic acid binding"/>
    <property type="evidence" value="ECO:0007669"/>
    <property type="project" value="InterPro"/>
</dbReference>
<dbReference type="GO" id="GO:0008270">
    <property type="term" value="F:zinc ion binding"/>
    <property type="evidence" value="ECO:0007669"/>
    <property type="project" value="UniProtKB-KW"/>
</dbReference>
<accession>A0A9P8NW16</accession>
<dbReference type="RefSeq" id="XP_046057962.1">
    <property type="nucleotide sequence ID" value="XM_046208854.1"/>
</dbReference>
<evidence type="ECO:0000256" key="10">
    <source>
        <dbReference type="PROSITE-ProRule" id="PRU00042"/>
    </source>
</evidence>
<evidence type="ECO:0000256" key="4">
    <source>
        <dbReference type="ARBA" id="ARBA00022517"/>
    </source>
</evidence>
<evidence type="ECO:0000256" key="11">
    <source>
        <dbReference type="SAM" id="MobiDB-lite"/>
    </source>
</evidence>
<feature type="compositionally biased region" description="Basic and acidic residues" evidence="11">
    <location>
        <begin position="130"/>
        <end position="140"/>
    </location>
</feature>
<reference evidence="13" key="1">
    <citation type="journal article" date="2021" name="Open Biol.">
        <title>Shared evolutionary footprints suggest mitochondrial oxidative damage underlies multiple complex I losses in fungi.</title>
        <authorList>
            <person name="Schikora-Tamarit M.A."/>
            <person name="Marcet-Houben M."/>
            <person name="Nosek J."/>
            <person name="Gabaldon T."/>
        </authorList>
    </citation>
    <scope>NUCLEOTIDE SEQUENCE</scope>
    <source>
        <strain evidence="13">CBS6075</strain>
    </source>
</reference>
<feature type="domain" description="C2H2-type" evidence="12">
    <location>
        <begin position="49"/>
        <end position="78"/>
    </location>
</feature>
<evidence type="ECO:0000256" key="3">
    <source>
        <dbReference type="ARBA" id="ARBA00022490"/>
    </source>
</evidence>
<keyword evidence="4" id="KW-0690">Ribosome biogenesis</keyword>
<evidence type="ECO:0000256" key="8">
    <source>
        <dbReference type="ARBA" id="ARBA00023242"/>
    </source>
</evidence>
<keyword evidence="7" id="KW-0862">Zinc</keyword>
<keyword evidence="14" id="KW-1185">Reference proteome</keyword>
<reference evidence="13" key="2">
    <citation type="submission" date="2021-01" db="EMBL/GenBank/DDBJ databases">
        <authorList>
            <person name="Schikora-Tamarit M.A."/>
        </authorList>
    </citation>
    <scope>NUCLEOTIDE SEQUENCE</scope>
    <source>
        <strain evidence="13">CBS6075</strain>
    </source>
</reference>
<dbReference type="GeneID" id="70239420"/>
<dbReference type="PROSITE" id="PS00028">
    <property type="entry name" value="ZINC_FINGER_C2H2_1"/>
    <property type="match status" value="1"/>
</dbReference>
<dbReference type="GO" id="GO:0043021">
    <property type="term" value="F:ribonucleoprotein complex binding"/>
    <property type="evidence" value="ECO:0007669"/>
    <property type="project" value="UniProtKB-ARBA"/>
</dbReference>
<gene>
    <name evidence="13" type="ORF">OGAPHI_007456</name>
</gene>
<dbReference type="PANTHER" id="PTHR46095">
    <property type="entry name" value="ZINC FINGER PROTEIN 593"/>
    <property type="match status" value="1"/>
</dbReference>
<feature type="region of interest" description="Disordered" evidence="11">
    <location>
        <begin position="127"/>
        <end position="148"/>
    </location>
</feature>
<keyword evidence="3" id="KW-0963">Cytoplasm</keyword>
<keyword evidence="5" id="KW-0479">Metal-binding</keyword>
<organism evidence="13 14">
    <name type="scientific">Ogataea philodendri</name>
    <dbReference type="NCBI Taxonomy" id="1378263"/>
    <lineage>
        <taxon>Eukaryota</taxon>
        <taxon>Fungi</taxon>
        <taxon>Dikarya</taxon>
        <taxon>Ascomycota</taxon>
        <taxon>Saccharomycotina</taxon>
        <taxon>Pichiomycetes</taxon>
        <taxon>Pichiales</taxon>
        <taxon>Pichiaceae</taxon>
        <taxon>Ogataea</taxon>
    </lineage>
</organism>
<evidence type="ECO:0000313" key="13">
    <source>
        <dbReference type="EMBL" id="KAH3660251.1"/>
    </source>
</evidence>
<evidence type="ECO:0000256" key="6">
    <source>
        <dbReference type="ARBA" id="ARBA00022771"/>
    </source>
</evidence>
<dbReference type="Proteomes" id="UP000769157">
    <property type="component" value="Unassembled WGS sequence"/>
</dbReference>
<dbReference type="FunFam" id="3.30.160.60:FF:000299">
    <property type="entry name" value="Zinc finger protein 593"/>
    <property type="match status" value="1"/>
</dbReference>
<keyword evidence="8" id="KW-0539">Nucleus</keyword>
<evidence type="ECO:0000313" key="14">
    <source>
        <dbReference type="Proteomes" id="UP000769157"/>
    </source>
</evidence>
<dbReference type="GO" id="GO:0042254">
    <property type="term" value="P:ribosome biogenesis"/>
    <property type="evidence" value="ECO:0007669"/>
    <property type="project" value="UniProtKB-KW"/>
</dbReference>
<name>A0A9P8NW16_9ASCO</name>
<evidence type="ECO:0000259" key="12">
    <source>
        <dbReference type="PROSITE" id="PS50157"/>
    </source>
</evidence>
<proteinExistence type="inferred from homology"/>
<comment type="caution">
    <text evidence="13">The sequence shown here is derived from an EMBL/GenBank/DDBJ whole genome shotgun (WGS) entry which is preliminary data.</text>
</comment>
<dbReference type="GO" id="GO:0005634">
    <property type="term" value="C:nucleus"/>
    <property type="evidence" value="ECO:0007669"/>
    <property type="project" value="UniProtKB-SubCell"/>
</dbReference>
<dbReference type="Pfam" id="PF12171">
    <property type="entry name" value="zf-C2H2_jaz"/>
    <property type="match status" value="1"/>
</dbReference>
<dbReference type="AlphaFoldDB" id="A0A9P8NW16"/>
<dbReference type="GO" id="GO:0005737">
    <property type="term" value="C:cytoplasm"/>
    <property type="evidence" value="ECO:0007669"/>
    <property type="project" value="UniProtKB-SubCell"/>
</dbReference>
<comment type="similarity">
    <text evidence="9">Belongs to the ZNF593/BUD20 C2H2-type zinc-finger protein family.</text>
</comment>
<evidence type="ECO:0000256" key="5">
    <source>
        <dbReference type="ARBA" id="ARBA00022723"/>
    </source>
</evidence>
<sequence>MGRYSVKRYKTKRRTRDLDQIHGDLSSVESIQRLKHQPQDETKPGLGQYFCIHCSKYFQDNKALGAHLKGKIHKRRVKDLSKNPYTQLEADAAAGTNLEKFVQKVNEYQAKEPARLVMEKELLQTQLEENDQKDSIAHEEVSEEMTVE</sequence>
<dbReference type="SMART" id="SM00451">
    <property type="entry name" value="ZnF_U1"/>
    <property type="match status" value="1"/>
</dbReference>
<evidence type="ECO:0000256" key="2">
    <source>
        <dbReference type="ARBA" id="ARBA00004496"/>
    </source>
</evidence>
<evidence type="ECO:0000256" key="9">
    <source>
        <dbReference type="ARBA" id="ARBA00038064"/>
    </source>
</evidence>
<dbReference type="InterPro" id="IPR036236">
    <property type="entry name" value="Znf_C2H2_sf"/>
</dbReference>
<dbReference type="EMBL" id="JAEUBE010000511">
    <property type="protein sequence ID" value="KAH3660251.1"/>
    <property type="molecule type" value="Genomic_DNA"/>
</dbReference>
<evidence type="ECO:0000256" key="7">
    <source>
        <dbReference type="ARBA" id="ARBA00022833"/>
    </source>
</evidence>
<dbReference type="PROSITE" id="PS50157">
    <property type="entry name" value="ZINC_FINGER_C2H2_2"/>
    <property type="match status" value="1"/>
</dbReference>
<dbReference type="Gene3D" id="3.30.160.60">
    <property type="entry name" value="Classic Zinc Finger"/>
    <property type="match status" value="1"/>
</dbReference>
<comment type="subcellular location">
    <subcellularLocation>
        <location evidence="2">Cytoplasm</location>
    </subcellularLocation>
    <subcellularLocation>
        <location evidence="1">Nucleus</location>
    </subcellularLocation>
</comment>
<dbReference type="OrthoDB" id="24683at2759"/>
<keyword evidence="6 10" id="KW-0863">Zinc-finger</keyword>
<dbReference type="SUPFAM" id="SSF57667">
    <property type="entry name" value="beta-beta-alpha zinc fingers"/>
    <property type="match status" value="1"/>
</dbReference>
<evidence type="ECO:0000256" key="1">
    <source>
        <dbReference type="ARBA" id="ARBA00004123"/>
    </source>
</evidence>
<dbReference type="InterPro" id="IPR013087">
    <property type="entry name" value="Znf_C2H2_type"/>
</dbReference>
<dbReference type="PANTHER" id="PTHR46095:SF1">
    <property type="entry name" value="ZINC FINGER PROTEIN 593"/>
    <property type="match status" value="1"/>
</dbReference>
<protein>
    <recommendedName>
        <fullName evidence="12">C2H2-type domain-containing protein</fullName>
    </recommendedName>
</protein>
<dbReference type="InterPro" id="IPR003604">
    <property type="entry name" value="Matrin/U1-like-C_Znf_C2H2"/>
</dbReference>